<accession>A0A0E9S626</accession>
<reference evidence="1" key="1">
    <citation type="submission" date="2014-11" db="EMBL/GenBank/DDBJ databases">
        <authorList>
            <person name="Amaro Gonzalez C."/>
        </authorList>
    </citation>
    <scope>NUCLEOTIDE SEQUENCE</scope>
</reference>
<evidence type="ECO:0000313" key="1">
    <source>
        <dbReference type="EMBL" id="JAH35988.1"/>
    </source>
</evidence>
<dbReference type="EMBL" id="GBXM01085080">
    <property type="protein sequence ID" value="JAH23497.1"/>
    <property type="molecule type" value="Transcribed_RNA"/>
</dbReference>
<dbReference type="AlphaFoldDB" id="A0A0E9S626"/>
<proteinExistence type="predicted"/>
<organism evidence="1">
    <name type="scientific">Anguilla anguilla</name>
    <name type="common">European freshwater eel</name>
    <name type="synonym">Muraena anguilla</name>
    <dbReference type="NCBI Taxonomy" id="7936"/>
    <lineage>
        <taxon>Eukaryota</taxon>
        <taxon>Metazoa</taxon>
        <taxon>Chordata</taxon>
        <taxon>Craniata</taxon>
        <taxon>Vertebrata</taxon>
        <taxon>Euteleostomi</taxon>
        <taxon>Actinopterygii</taxon>
        <taxon>Neopterygii</taxon>
        <taxon>Teleostei</taxon>
        <taxon>Anguilliformes</taxon>
        <taxon>Anguillidae</taxon>
        <taxon>Anguilla</taxon>
    </lineage>
</organism>
<name>A0A0E9S626_ANGAN</name>
<reference evidence="1" key="2">
    <citation type="journal article" date="2015" name="Fish Shellfish Immunol.">
        <title>Early steps in the European eel (Anguilla anguilla)-Vibrio vulnificus interaction in the gills: Role of the RtxA13 toxin.</title>
        <authorList>
            <person name="Callol A."/>
            <person name="Pajuelo D."/>
            <person name="Ebbesson L."/>
            <person name="Teles M."/>
            <person name="MacKenzie S."/>
            <person name="Amaro C."/>
        </authorList>
    </citation>
    <scope>NUCLEOTIDE SEQUENCE</scope>
</reference>
<protein>
    <submittedName>
        <fullName evidence="1">Uncharacterized protein</fullName>
    </submittedName>
</protein>
<sequence>MNITYIYDMNGCILHSSISVHSWTKKSL</sequence>
<dbReference type="EMBL" id="GBXM01072589">
    <property type="protein sequence ID" value="JAH35988.1"/>
    <property type="molecule type" value="Transcribed_RNA"/>
</dbReference>